<name>A0A6C0U3N3_9GAMM</name>
<proteinExistence type="predicted"/>
<dbReference type="Proteomes" id="UP000477680">
    <property type="component" value="Chromosome"/>
</dbReference>
<protein>
    <submittedName>
        <fullName evidence="1">Uncharacterized protein</fullName>
    </submittedName>
</protein>
<dbReference type="RefSeq" id="WP_163495475.1">
    <property type="nucleotide sequence ID" value="NZ_CP048711.1"/>
</dbReference>
<reference evidence="1 2" key="1">
    <citation type="submission" date="2020-02" db="EMBL/GenBank/DDBJ databases">
        <title>Genome sequencing for Kineobactrum sp. M2.</title>
        <authorList>
            <person name="Park S.-J."/>
        </authorList>
    </citation>
    <scope>NUCLEOTIDE SEQUENCE [LARGE SCALE GENOMIC DNA]</scope>
    <source>
        <strain evidence="1 2">M2</strain>
    </source>
</reference>
<sequence>MTDLNRLDDNSEVNGTANRLMRKLRRTPFRPRFDFNTGEPVATEKLTWAYESTD</sequence>
<evidence type="ECO:0000313" key="1">
    <source>
        <dbReference type="EMBL" id="QIB66039.1"/>
    </source>
</evidence>
<dbReference type="AlphaFoldDB" id="A0A6C0U3N3"/>
<accession>A0A6C0U3N3</accession>
<dbReference type="EMBL" id="CP048711">
    <property type="protein sequence ID" value="QIB66039.1"/>
    <property type="molecule type" value="Genomic_DNA"/>
</dbReference>
<evidence type="ECO:0000313" key="2">
    <source>
        <dbReference type="Proteomes" id="UP000477680"/>
    </source>
</evidence>
<organism evidence="1 2">
    <name type="scientific">Kineobactrum salinum</name>
    <dbReference type="NCBI Taxonomy" id="2708301"/>
    <lineage>
        <taxon>Bacteria</taxon>
        <taxon>Pseudomonadati</taxon>
        <taxon>Pseudomonadota</taxon>
        <taxon>Gammaproteobacteria</taxon>
        <taxon>Cellvibrionales</taxon>
        <taxon>Halieaceae</taxon>
        <taxon>Kineobactrum</taxon>
    </lineage>
</organism>
<gene>
    <name evidence="1" type="ORF">G3T16_12050</name>
</gene>
<keyword evidence="2" id="KW-1185">Reference proteome</keyword>
<dbReference type="KEGG" id="kim:G3T16_12050"/>